<feature type="domain" description="Glycosyl transferase family 1" evidence="9">
    <location>
        <begin position="322"/>
        <end position="486"/>
    </location>
</feature>
<keyword evidence="6 8" id="KW-0808">Transferase</keyword>
<reference evidence="11 12" key="1">
    <citation type="submission" date="2019-02" db="EMBL/GenBank/DDBJ databases">
        <title>Planctomycetal bacteria perform biofilm scaping via a novel small molecule.</title>
        <authorList>
            <person name="Jeske O."/>
            <person name="Boedeker C."/>
            <person name="Wiegand S."/>
            <person name="Breitling P."/>
            <person name="Kallscheuer N."/>
            <person name="Jogler M."/>
            <person name="Rohde M."/>
            <person name="Petersen J."/>
            <person name="Medema M.H."/>
            <person name="Surup F."/>
            <person name="Jogler C."/>
        </authorList>
    </citation>
    <scope>NUCLEOTIDE SEQUENCE [LARGE SCALE GENOMIC DNA]</scope>
    <source>
        <strain evidence="11 12">Mal15</strain>
    </source>
</reference>
<dbReference type="Proteomes" id="UP000321353">
    <property type="component" value="Chromosome"/>
</dbReference>
<dbReference type="EMBL" id="CP036264">
    <property type="protein sequence ID" value="QEG01218.1"/>
    <property type="molecule type" value="Genomic_DNA"/>
</dbReference>
<comment type="pathway">
    <text evidence="3 8">Glycan biosynthesis; glycogen biosynthesis.</text>
</comment>
<comment type="similarity">
    <text evidence="4 8">Belongs to the glycosyltransferase 1 family. Bacterial/plant glycogen synthase subfamily.</text>
</comment>
<dbReference type="HAMAP" id="MF_00484">
    <property type="entry name" value="Glycogen_synth"/>
    <property type="match status" value="1"/>
</dbReference>
<dbReference type="PANTHER" id="PTHR45825">
    <property type="entry name" value="GRANULE-BOUND STARCH SYNTHASE 1, CHLOROPLASTIC/AMYLOPLASTIC"/>
    <property type="match status" value="1"/>
</dbReference>
<dbReference type="InterPro" id="IPR011835">
    <property type="entry name" value="GS/SS"/>
</dbReference>
<comment type="function">
    <text evidence="2 8">Synthesizes alpha-1,4-glucan chains using ADP-glucose.</text>
</comment>
<dbReference type="InterPro" id="IPR001296">
    <property type="entry name" value="Glyco_trans_1"/>
</dbReference>
<feature type="domain" description="Starch synthase catalytic" evidence="10">
    <location>
        <begin position="29"/>
        <end position="270"/>
    </location>
</feature>
<sequence length="527" mass="58197">MNPRLTALTSAVSCCHRGARLRLRYEVLNIVYVTSEAVPLAKTGGLADVCGTLPREVAALGHRCAVILPAFRSVHRSGLKIDTTDISFAIPMSPGKLVGGRLLRCLLPESNVVAWLIDQPQYFDRESLYGDSLGDYRDNAERFTFFCRAALAALMRIEMDVDVLHCNDWQSGLIPALVQASPTAYRSLSRAATLMTIHNMAYQGNFHRDAFAWTGLDWKHFTHESFEYYGQLNFLKTGIVCADHVTTVSPRYAMEICTPQHGCGLDGVLASKGGRVTGITNGIDETVWNPATDSTLPVRFDVDDWQTGKVANKRSLQSEFGLEESDDVPMIGLVGRLAEQKGWDLILPVIRQHVREGRPTQWMILGSGDKQIETELAALAAEAPQQVAAHIGFNDALAHRIEAGADLFVMPSHYEPCGLNQLYSLRYGTIPIVTATGGLADTVVDTTAENLANETATGFHLHEVSPRGLDEAVGRALQLRYHDQKNWNNLVERAMSADWSWRKSASQYVELYDHAVSLKRGMAKTPK</sequence>
<evidence type="ECO:0000259" key="10">
    <source>
        <dbReference type="Pfam" id="PF08323"/>
    </source>
</evidence>
<dbReference type="Gene3D" id="3.40.50.2000">
    <property type="entry name" value="Glycogen Phosphorylase B"/>
    <property type="match status" value="2"/>
</dbReference>
<keyword evidence="5 8" id="KW-0328">Glycosyltransferase</keyword>
<accession>A0A5B9MQF9</accession>
<gene>
    <name evidence="11" type="primary">glgA_1</name>
    <name evidence="8" type="synonym">glgA</name>
    <name evidence="11" type="ORF">Mal15_52940</name>
</gene>
<dbReference type="EC" id="2.4.1.21" evidence="8"/>
<evidence type="ECO:0000256" key="8">
    <source>
        <dbReference type="HAMAP-Rule" id="MF_00484"/>
    </source>
</evidence>
<organism evidence="11 12">
    <name type="scientific">Stieleria maiorica</name>
    <dbReference type="NCBI Taxonomy" id="2795974"/>
    <lineage>
        <taxon>Bacteria</taxon>
        <taxon>Pseudomonadati</taxon>
        <taxon>Planctomycetota</taxon>
        <taxon>Planctomycetia</taxon>
        <taxon>Pirellulales</taxon>
        <taxon>Pirellulaceae</taxon>
        <taxon>Stieleria</taxon>
    </lineage>
</organism>
<dbReference type="CDD" id="cd03791">
    <property type="entry name" value="GT5_Glycogen_synthase_DULL1-like"/>
    <property type="match status" value="1"/>
</dbReference>
<evidence type="ECO:0000256" key="5">
    <source>
        <dbReference type="ARBA" id="ARBA00022676"/>
    </source>
</evidence>
<evidence type="ECO:0000313" key="12">
    <source>
        <dbReference type="Proteomes" id="UP000321353"/>
    </source>
</evidence>
<evidence type="ECO:0000313" key="11">
    <source>
        <dbReference type="EMBL" id="QEG01218.1"/>
    </source>
</evidence>
<dbReference type="UniPathway" id="UPA00164"/>
<evidence type="ECO:0000256" key="1">
    <source>
        <dbReference type="ARBA" id="ARBA00001478"/>
    </source>
</evidence>
<evidence type="ECO:0000256" key="2">
    <source>
        <dbReference type="ARBA" id="ARBA00002764"/>
    </source>
</evidence>
<dbReference type="Pfam" id="PF08323">
    <property type="entry name" value="Glyco_transf_5"/>
    <property type="match status" value="1"/>
</dbReference>
<comment type="catalytic activity">
    <reaction evidence="1 8">
        <text>[(1-&gt;4)-alpha-D-glucosyl](n) + ADP-alpha-D-glucose = [(1-&gt;4)-alpha-D-glucosyl](n+1) + ADP + H(+)</text>
        <dbReference type="Rhea" id="RHEA:18189"/>
        <dbReference type="Rhea" id="RHEA-COMP:9584"/>
        <dbReference type="Rhea" id="RHEA-COMP:9587"/>
        <dbReference type="ChEBI" id="CHEBI:15378"/>
        <dbReference type="ChEBI" id="CHEBI:15444"/>
        <dbReference type="ChEBI" id="CHEBI:57498"/>
        <dbReference type="ChEBI" id="CHEBI:456216"/>
        <dbReference type="EC" id="2.4.1.21"/>
    </reaction>
</comment>
<dbReference type="GO" id="GO:0009011">
    <property type="term" value="F:alpha-1,4-glucan glucosyltransferase (ADP-glucose donor) activity"/>
    <property type="evidence" value="ECO:0007669"/>
    <property type="project" value="UniProtKB-UniRule"/>
</dbReference>
<dbReference type="SUPFAM" id="SSF53756">
    <property type="entry name" value="UDP-Glycosyltransferase/glycogen phosphorylase"/>
    <property type="match status" value="1"/>
</dbReference>
<feature type="binding site" evidence="8">
    <location>
        <position position="42"/>
    </location>
    <ligand>
        <name>ADP-alpha-D-glucose</name>
        <dbReference type="ChEBI" id="CHEBI:57498"/>
    </ligand>
</feature>
<dbReference type="GO" id="GO:0005978">
    <property type="term" value="P:glycogen biosynthetic process"/>
    <property type="evidence" value="ECO:0007669"/>
    <property type="project" value="UniProtKB-UniRule"/>
</dbReference>
<name>A0A5B9MQF9_9BACT</name>
<proteinExistence type="inferred from homology"/>
<evidence type="ECO:0000256" key="7">
    <source>
        <dbReference type="ARBA" id="ARBA00023056"/>
    </source>
</evidence>
<dbReference type="NCBIfam" id="NF001899">
    <property type="entry name" value="PRK00654.1-2"/>
    <property type="match status" value="1"/>
</dbReference>
<keyword evidence="12" id="KW-1185">Reference proteome</keyword>
<dbReference type="NCBIfam" id="TIGR02095">
    <property type="entry name" value="glgA"/>
    <property type="match status" value="1"/>
</dbReference>
<keyword evidence="7 8" id="KW-0320">Glycogen biosynthesis</keyword>
<dbReference type="GO" id="GO:0004373">
    <property type="term" value="F:alpha-1,4-glucan glucosyltransferase (UDP-glucose donor) activity"/>
    <property type="evidence" value="ECO:0007669"/>
    <property type="project" value="InterPro"/>
</dbReference>
<dbReference type="AlphaFoldDB" id="A0A5B9MQF9"/>
<protein>
    <recommendedName>
        <fullName evidence="8">Glycogen synthase</fullName>
        <ecNumber evidence="8">2.4.1.21</ecNumber>
    </recommendedName>
    <alternativeName>
        <fullName evidence="8">Starch [bacterial glycogen] synthase</fullName>
    </alternativeName>
</protein>
<dbReference type="PANTHER" id="PTHR45825:SF11">
    <property type="entry name" value="ALPHA AMYLASE DOMAIN-CONTAINING PROTEIN"/>
    <property type="match status" value="1"/>
</dbReference>
<dbReference type="Pfam" id="PF00534">
    <property type="entry name" value="Glycos_transf_1"/>
    <property type="match status" value="1"/>
</dbReference>
<evidence type="ECO:0000259" key="9">
    <source>
        <dbReference type="Pfam" id="PF00534"/>
    </source>
</evidence>
<evidence type="ECO:0000256" key="4">
    <source>
        <dbReference type="ARBA" id="ARBA00010281"/>
    </source>
</evidence>
<evidence type="ECO:0000256" key="6">
    <source>
        <dbReference type="ARBA" id="ARBA00022679"/>
    </source>
</evidence>
<dbReference type="KEGG" id="smam:Mal15_52940"/>
<dbReference type="InterPro" id="IPR013534">
    <property type="entry name" value="Starch_synth_cat_dom"/>
</dbReference>
<evidence type="ECO:0000256" key="3">
    <source>
        <dbReference type="ARBA" id="ARBA00004964"/>
    </source>
</evidence>